<evidence type="ECO:0000256" key="6">
    <source>
        <dbReference type="PROSITE-ProRule" id="PRU01024"/>
    </source>
</evidence>
<feature type="active site" evidence="7">
    <location>
        <position position="413"/>
    </location>
</feature>
<dbReference type="PROSITE" id="PS50926">
    <property type="entry name" value="TRAM"/>
    <property type="match status" value="1"/>
</dbReference>
<dbReference type="Gene3D" id="2.40.50.1070">
    <property type="match status" value="1"/>
</dbReference>
<dbReference type="FunFam" id="3.40.50.150:FF:000009">
    <property type="entry name" value="23S rRNA (Uracil(1939)-C(5))-methyltransferase RlmD"/>
    <property type="match status" value="1"/>
</dbReference>
<dbReference type="EMBL" id="VIVN01000012">
    <property type="protein sequence ID" value="TWD95693.1"/>
    <property type="molecule type" value="Genomic_DNA"/>
</dbReference>
<dbReference type="InterPro" id="IPR012340">
    <property type="entry name" value="NA-bd_OB-fold"/>
</dbReference>
<reference evidence="9 10" key="1">
    <citation type="submission" date="2019-06" db="EMBL/GenBank/DDBJ databases">
        <title>Sorghum-associated microbial communities from plants grown in Nebraska, USA.</title>
        <authorList>
            <person name="Schachtman D."/>
        </authorList>
    </citation>
    <scope>NUCLEOTIDE SEQUENCE [LARGE SCALE GENOMIC DNA]</scope>
    <source>
        <strain evidence="9 10">2482</strain>
    </source>
</reference>
<protein>
    <submittedName>
        <fullName evidence="9">23S rRNA (Uracil1939-C5)-methyltransferase</fullName>
    </submittedName>
</protein>
<keyword evidence="5" id="KW-0411">Iron-sulfur</keyword>
<dbReference type="PROSITE" id="PS01230">
    <property type="entry name" value="TRMA_1"/>
    <property type="match status" value="1"/>
</dbReference>
<organism evidence="9 10">
    <name type="scientific">Neobacillus bataviensis</name>
    <dbReference type="NCBI Taxonomy" id="220685"/>
    <lineage>
        <taxon>Bacteria</taxon>
        <taxon>Bacillati</taxon>
        <taxon>Bacillota</taxon>
        <taxon>Bacilli</taxon>
        <taxon>Bacillales</taxon>
        <taxon>Bacillaceae</taxon>
        <taxon>Neobacillus</taxon>
    </lineage>
</organism>
<dbReference type="SUPFAM" id="SSF50249">
    <property type="entry name" value="Nucleic acid-binding proteins"/>
    <property type="match status" value="1"/>
</dbReference>
<evidence type="ECO:0000256" key="3">
    <source>
        <dbReference type="ARBA" id="ARBA00022679"/>
    </source>
</evidence>
<gene>
    <name evidence="9" type="ORF">FB550_11255</name>
</gene>
<dbReference type="InterPro" id="IPR002792">
    <property type="entry name" value="TRAM_dom"/>
</dbReference>
<feature type="binding site" evidence="6">
    <location>
        <position position="288"/>
    </location>
    <ligand>
        <name>S-adenosyl-L-methionine</name>
        <dbReference type="ChEBI" id="CHEBI:59789"/>
    </ligand>
</feature>
<dbReference type="InterPro" id="IPR030391">
    <property type="entry name" value="MeTrfase_TrmA_CS"/>
</dbReference>
<feature type="domain" description="TRAM" evidence="8">
    <location>
        <begin position="6"/>
        <end position="64"/>
    </location>
</feature>
<dbReference type="FunFam" id="2.40.50.140:FF:000097">
    <property type="entry name" value="23S rRNA (uracil(1939)-C(5))-methyltransferase RlmD"/>
    <property type="match status" value="1"/>
</dbReference>
<keyword evidence="10" id="KW-1185">Reference proteome</keyword>
<proteinExistence type="inferred from homology"/>
<evidence type="ECO:0000256" key="7">
    <source>
        <dbReference type="PROSITE-ProRule" id="PRU10015"/>
    </source>
</evidence>
<dbReference type="InterPro" id="IPR010280">
    <property type="entry name" value="U5_MeTrfase_fam"/>
</dbReference>
<keyword evidence="2 6" id="KW-0489">Methyltransferase</keyword>
<keyword evidence="4 6" id="KW-0949">S-adenosyl-L-methionine</keyword>
<dbReference type="GO" id="GO:0070041">
    <property type="term" value="F:rRNA (uridine-C5-)-methyltransferase activity"/>
    <property type="evidence" value="ECO:0007669"/>
    <property type="project" value="TreeGrafter"/>
</dbReference>
<dbReference type="SUPFAM" id="SSF53335">
    <property type="entry name" value="S-adenosyl-L-methionine-dependent methyltransferases"/>
    <property type="match status" value="1"/>
</dbReference>
<evidence type="ECO:0000256" key="5">
    <source>
        <dbReference type="ARBA" id="ARBA00023014"/>
    </source>
</evidence>
<evidence type="ECO:0000259" key="8">
    <source>
        <dbReference type="PROSITE" id="PS50926"/>
    </source>
</evidence>
<comment type="similarity">
    <text evidence="6">Belongs to the class I-like SAM-binding methyltransferase superfamily. RNA M5U methyltransferase family.</text>
</comment>
<accession>A0A561CWT0</accession>
<dbReference type="PANTHER" id="PTHR11061">
    <property type="entry name" value="RNA M5U METHYLTRANSFERASE"/>
    <property type="match status" value="1"/>
</dbReference>
<dbReference type="InterPro" id="IPR029063">
    <property type="entry name" value="SAM-dependent_MTases_sf"/>
</dbReference>
<dbReference type="PROSITE" id="PS51687">
    <property type="entry name" value="SAM_MT_RNA_M5U"/>
    <property type="match status" value="1"/>
</dbReference>
<feature type="binding site" evidence="6">
    <location>
        <position position="386"/>
    </location>
    <ligand>
        <name>S-adenosyl-L-methionine</name>
        <dbReference type="ChEBI" id="CHEBI:59789"/>
    </ligand>
</feature>
<keyword evidence="1" id="KW-0004">4Fe-4S</keyword>
<evidence type="ECO:0000256" key="1">
    <source>
        <dbReference type="ARBA" id="ARBA00022485"/>
    </source>
</evidence>
<feature type="binding site" evidence="6">
    <location>
        <position position="317"/>
    </location>
    <ligand>
        <name>S-adenosyl-L-methionine</name>
        <dbReference type="ChEBI" id="CHEBI:59789"/>
    </ligand>
</feature>
<dbReference type="Proteomes" id="UP000319671">
    <property type="component" value="Unassembled WGS sequence"/>
</dbReference>
<dbReference type="InterPro" id="IPR030390">
    <property type="entry name" value="MeTrfase_TrmA_AS"/>
</dbReference>
<dbReference type="NCBIfam" id="TIGR00479">
    <property type="entry name" value="rumA"/>
    <property type="match status" value="1"/>
</dbReference>
<evidence type="ECO:0000256" key="2">
    <source>
        <dbReference type="ARBA" id="ARBA00022603"/>
    </source>
</evidence>
<dbReference type="PANTHER" id="PTHR11061:SF30">
    <property type="entry name" value="TRNA (URACIL(54)-C(5))-METHYLTRANSFERASE"/>
    <property type="match status" value="1"/>
</dbReference>
<comment type="caution">
    <text evidence="9">The sequence shown here is derived from an EMBL/GenBank/DDBJ whole genome shotgun (WGS) entry which is preliminary data.</text>
</comment>
<keyword evidence="1" id="KW-0479">Metal-binding</keyword>
<dbReference type="PROSITE" id="PS01231">
    <property type="entry name" value="TRMA_2"/>
    <property type="match status" value="1"/>
</dbReference>
<dbReference type="Gene3D" id="3.40.50.150">
    <property type="entry name" value="Vaccinia Virus protein VP39"/>
    <property type="match status" value="1"/>
</dbReference>
<dbReference type="Gene3D" id="2.40.50.140">
    <property type="entry name" value="Nucleic acid-binding proteins"/>
    <property type="match status" value="1"/>
</dbReference>
<evidence type="ECO:0000313" key="10">
    <source>
        <dbReference type="Proteomes" id="UP000319671"/>
    </source>
</evidence>
<dbReference type="AlphaFoldDB" id="A0A561CWT0"/>
<dbReference type="FunFam" id="2.40.50.1070:FF:000003">
    <property type="entry name" value="23S rRNA (Uracil-5-)-methyltransferase RumA"/>
    <property type="match status" value="1"/>
</dbReference>
<dbReference type="GO" id="GO:0070475">
    <property type="term" value="P:rRNA base methylation"/>
    <property type="evidence" value="ECO:0007669"/>
    <property type="project" value="TreeGrafter"/>
</dbReference>
<evidence type="ECO:0000313" key="9">
    <source>
        <dbReference type="EMBL" id="TWD95693.1"/>
    </source>
</evidence>
<dbReference type="Pfam" id="PF01938">
    <property type="entry name" value="TRAM"/>
    <property type="match status" value="1"/>
</dbReference>
<feature type="binding site" evidence="6">
    <location>
        <position position="338"/>
    </location>
    <ligand>
        <name>S-adenosyl-L-methionine</name>
        <dbReference type="ChEBI" id="CHEBI:59789"/>
    </ligand>
</feature>
<keyword evidence="3 6" id="KW-0808">Transferase</keyword>
<evidence type="ECO:0000256" key="4">
    <source>
        <dbReference type="ARBA" id="ARBA00022691"/>
    </source>
</evidence>
<dbReference type="RefSeq" id="WP_144567116.1">
    <property type="nucleotide sequence ID" value="NZ_VIVN01000012.1"/>
</dbReference>
<dbReference type="GO" id="GO:0051539">
    <property type="term" value="F:4 iron, 4 sulfur cluster binding"/>
    <property type="evidence" value="ECO:0007669"/>
    <property type="project" value="UniProtKB-KW"/>
</dbReference>
<feature type="active site" description="Nucleophile" evidence="6">
    <location>
        <position position="413"/>
    </location>
</feature>
<name>A0A561CWT0_9BACI</name>
<keyword evidence="1" id="KW-0408">Iron</keyword>
<dbReference type="Pfam" id="PF05958">
    <property type="entry name" value="tRNA_U5-meth_tr"/>
    <property type="match status" value="1"/>
</dbReference>
<dbReference type="CDD" id="cd02440">
    <property type="entry name" value="AdoMet_MTases"/>
    <property type="match status" value="1"/>
</dbReference>
<sequence>MNKTIPVTKNEYIDVVFEDLTHDGAGVAKVDGYPLFVPNGLPGEKAKVKVIKTGKSYGFGRLIELYEKSPYRVEIPSSERHKYGGCQLEHISYEGQLKYKENQVREVLTRIGKLEDVIVHPILGMENPWHYRNKAQVPVGEKDGKLIAGFFKPRSHEIVDTDESLIQLPEINQAVQTIKEICSRLAIPAYQEESHKGVLRHIMARFGKQTGELMVVLITRTAELPQKDKLVEEITARLPKVKSIVHNVNSKRTNVILGEKAKVLWGSEIIYDYIGEVKFAISALSFYQVNPVQTKVLYDMALEYADLSGEETVIDAYCGIGTISLFLAQKAKKVFGVEVVPEAIEDAKRNAELNGLANAEFAAGEAEVVIPKWYKEGNTADVLVVDPPRKGCDEALLQTIIDMKPKKVVYVSCNPATLARDLRILEDDGYKTVEVQPVDMFPMTTHVECVAAMILKEEAGTQ</sequence>